<evidence type="ECO:0000256" key="1">
    <source>
        <dbReference type="SAM" id="Phobius"/>
    </source>
</evidence>
<dbReference type="AlphaFoldDB" id="A0A2T4Z9U7"/>
<feature type="transmembrane region" description="Helical" evidence="1">
    <location>
        <begin position="117"/>
        <end position="135"/>
    </location>
</feature>
<keyword evidence="1" id="KW-1133">Transmembrane helix</keyword>
<dbReference type="OrthoDB" id="2991008at2"/>
<protein>
    <submittedName>
        <fullName evidence="2">Uncharacterized protein</fullName>
    </submittedName>
</protein>
<keyword evidence="1" id="KW-0812">Transmembrane</keyword>
<reference evidence="2 3" key="1">
    <citation type="submission" date="2018-04" db="EMBL/GenBank/DDBJ databases">
        <title>Genomic Encyclopedia of Archaeal and Bacterial Type Strains, Phase II (KMG-II): from individual species to whole genera.</title>
        <authorList>
            <person name="Goeker M."/>
        </authorList>
    </citation>
    <scope>NUCLEOTIDE SEQUENCE [LARGE SCALE GENOMIC DNA]</scope>
    <source>
        <strain evidence="2 3">DSM 45169</strain>
    </source>
</reference>
<name>A0A2T4Z9U7_9BACL</name>
<feature type="transmembrane region" description="Helical" evidence="1">
    <location>
        <begin position="174"/>
        <end position="192"/>
    </location>
</feature>
<gene>
    <name evidence="2" type="ORF">C8J48_1248</name>
</gene>
<sequence length="202" mass="22497">MWVPGSMALIAALSLAVLVQTGWFQGLEKDLSISRGIVGVFMLLQSSLTFAYVPLGTWVVHIGTLLWLGFFPFLWRGVRSNSSVAVFAALMMVSSCLLLLQEWLWLKSSTSWGDIPGTWLAITLPVAMITSTCLYERMLIGGGGTMLAEFLRLLIHRDELSPVILGESAWLDRFWLVLSGIFLFHYALRWISVRMGNPNPSS</sequence>
<proteinExistence type="predicted"/>
<organism evidence="2 3">
    <name type="scientific">Desmospora activa DSM 45169</name>
    <dbReference type="NCBI Taxonomy" id="1121389"/>
    <lineage>
        <taxon>Bacteria</taxon>
        <taxon>Bacillati</taxon>
        <taxon>Bacillota</taxon>
        <taxon>Bacilli</taxon>
        <taxon>Bacillales</taxon>
        <taxon>Thermoactinomycetaceae</taxon>
        <taxon>Desmospora</taxon>
    </lineage>
</organism>
<dbReference type="EMBL" id="PZZP01000001">
    <property type="protein sequence ID" value="PTM58661.1"/>
    <property type="molecule type" value="Genomic_DNA"/>
</dbReference>
<evidence type="ECO:0000313" key="3">
    <source>
        <dbReference type="Proteomes" id="UP000241639"/>
    </source>
</evidence>
<feature type="transmembrane region" description="Helical" evidence="1">
    <location>
        <begin position="48"/>
        <end position="71"/>
    </location>
</feature>
<keyword evidence="1" id="KW-0472">Membrane</keyword>
<evidence type="ECO:0000313" key="2">
    <source>
        <dbReference type="EMBL" id="PTM58661.1"/>
    </source>
</evidence>
<dbReference type="Proteomes" id="UP000241639">
    <property type="component" value="Unassembled WGS sequence"/>
</dbReference>
<keyword evidence="3" id="KW-1185">Reference proteome</keyword>
<comment type="caution">
    <text evidence="2">The sequence shown here is derived from an EMBL/GenBank/DDBJ whole genome shotgun (WGS) entry which is preliminary data.</text>
</comment>
<accession>A0A2T4Z9U7</accession>
<dbReference type="RefSeq" id="WP_107725435.1">
    <property type="nucleotide sequence ID" value="NZ_PZZP01000001.1"/>
</dbReference>
<feature type="transmembrane region" description="Helical" evidence="1">
    <location>
        <begin position="83"/>
        <end position="105"/>
    </location>
</feature>